<feature type="domain" description="Sulfatase-modifying factor enzyme-like" evidence="1">
    <location>
        <begin position="1"/>
        <end position="75"/>
    </location>
</feature>
<dbReference type="AlphaFoldDB" id="A0A450TBN3"/>
<dbReference type="InterPro" id="IPR051043">
    <property type="entry name" value="Sulfatase_Mod_Factor_Kinase"/>
</dbReference>
<dbReference type="InterPro" id="IPR005532">
    <property type="entry name" value="SUMF_dom"/>
</dbReference>
<dbReference type="SUPFAM" id="SSF56436">
    <property type="entry name" value="C-type lectin-like"/>
    <property type="match status" value="1"/>
</dbReference>
<dbReference type="Gene3D" id="3.90.1580.10">
    <property type="entry name" value="paralog of FGE (formylglycine-generating enzyme)"/>
    <property type="match status" value="1"/>
</dbReference>
<dbReference type="EMBL" id="CAADFE010000005">
    <property type="protein sequence ID" value="VFJ64126.1"/>
    <property type="molecule type" value="Genomic_DNA"/>
</dbReference>
<proteinExistence type="predicted"/>
<dbReference type="InterPro" id="IPR042095">
    <property type="entry name" value="SUMF_sf"/>
</dbReference>
<dbReference type="Pfam" id="PF03781">
    <property type="entry name" value="FGE-sulfatase"/>
    <property type="match status" value="1"/>
</dbReference>
<gene>
    <name evidence="2" type="ORF">BECKFW1821C_GA0114237_100539</name>
</gene>
<dbReference type="InterPro" id="IPR016187">
    <property type="entry name" value="CTDL_fold"/>
</dbReference>
<dbReference type="GO" id="GO:0120147">
    <property type="term" value="F:formylglycine-generating oxidase activity"/>
    <property type="evidence" value="ECO:0007669"/>
    <property type="project" value="TreeGrafter"/>
</dbReference>
<protein>
    <submittedName>
        <fullName evidence="2">Sulfatase-modifying factor enzyme 1</fullName>
    </submittedName>
</protein>
<evidence type="ECO:0000259" key="1">
    <source>
        <dbReference type="Pfam" id="PF03781"/>
    </source>
</evidence>
<evidence type="ECO:0000313" key="2">
    <source>
        <dbReference type="EMBL" id="VFJ64126.1"/>
    </source>
</evidence>
<sequence length="241" mass="27169">MYGNVWEWIEDCWHENYQGAPTDGNVWREKNNGDCFGRVIRGSGWIDAPKNLRSAYRKGLATEVATYDVGFRLARDIPNPLMVASTGKEKLQFTSLKESEKVTTSEHLKGKAQITSLKGNERVTTPEHLKGKCKNVPEGTYLWILARPKFAQNYHPQSNQSDSGPISNGCNGTWEGITHLGASVRNDINRKFEILLVGTDIKGSDIMQNYLKKANRTNRWVGIGQLPEGTTIYQKLTVIRR</sequence>
<organism evidence="2">
    <name type="scientific">Candidatus Kentrum sp. FW</name>
    <dbReference type="NCBI Taxonomy" id="2126338"/>
    <lineage>
        <taxon>Bacteria</taxon>
        <taxon>Pseudomonadati</taxon>
        <taxon>Pseudomonadota</taxon>
        <taxon>Gammaproteobacteria</taxon>
        <taxon>Candidatus Kentrum</taxon>
    </lineage>
</organism>
<name>A0A450TBN3_9GAMM</name>
<dbReference type="PANTHER" id="PTHR23150">
    <property type="entry name" value="SULFATASE MODIFYING FACTOR 1, 2"/>
    <property type="match status" value="1"/>
</dbReference>
<accession>A0A450TBN3</accession>
<dbReference type="PANTHER" id="PTHR23150:SF19">
    <property type="entry name" value="FORMYLGLYCINE-GENERATING ENZYME"/>
    <property type="match status" value="1"/>
</dbReference>
<reference evidence="2" key="1">
    <citation type="submission" date="2019-02" db="EMBL/GenBank/DDBJ databases">
        <authorList>
            <person name="Gruber-Vodicka R. H."/>
            <person name="Seah K. B. B."/>
        </authorList>
    </citation>
    <scope>NUCLEOTIDE SEQUENCE</scope>
    <source>
        <strain evidence="2">BECK_BZ131</strain>
    </source>
</reference>